<evidence type="ECO:0000313" key="3">
    <source>
        <dbReference type="Proteomes" id="UP000028534"/>
    </source>
</evidence>
<dbReference type="EMBL" id="JGVR01000001">
    <property type="protein sequence ID" value="KEZ21482.1"/>
    <property type="molecule type" value="Genomic_DNA"/>
</dbReference>
<accession>A0A084EU40</accession>
<gene>
    <name evidence="2" type="ORF">CP98_00160</name>
</gene>
<dbReference type="RefSeq" id="WP_037515996.1">
    <property type="nucleotide sequence ID" value="NZ_CALUBW010000165.1"/>
</dbReference>
<dbReference type="eggNOG" id="ENOG502ZZZF">
    <property type="taxonomic scope" value="Bacteria"/>
</dbReference>
<keyword evidence="1" id="KW-0732">Signal</keyword>
<feature type="signal peptide" evidence="1">
    <location>
        <begin position="1"/>
        <end position="19"/>
    </location>
</feature>
<name>A0A084EU40_SPHYA</name>
<protein>
    <recommendedName>
        <fullName evidence="4">TonB C-terminal domain-containing protein</fullName>
    </recommendedName>
</protein>
<proteinExistence type="predicted"/>
<sequence length="134" mass="14726">MMTPLLSLMLAAAAPQALPAMPQDLSEVPVIEGWQGRKVSPKWSENVHTLYRKASCSGAVNYEGSQLLELDVLFLLDGQGRPLKIAPVNARCPEVETFVSKRILGTLKGSFPKTGADEPVWMRSQVRFLWSDAS</sequence>
<dbReference type="Proteomes" id="UP000028534">
    <property type="component" value="Unassembled WGS sequence"/>
</dbReference>
<comment type="caution">
    <text evidence="2">The sequence shown here is derived from an EMBL/GenBank/DDBJ whole genome shotgun (WGS) entry which is preliminary data.</text>
</comment>
<dbReference type="PATRIC" id="fig|13690.10.peg.163"/>
<dbReference type="AlphaFoldDB" id="A0A084EU40"/>
<feature type="chain" id="PRO_5001774743" description="TonB C-terminal domain-containing protein" evidence="1">
    <location>
        <begin position="20"/>
        <end position="134"/>
    </location>
</feature>
<evidence type="ECO:0000313" key="2">
    <source>
        <dbReference type="EMBL" id="KEZ21482.1"/>
    </source>
</evidence>
<evidence type="ECO:0008006" key="4">
    <source>
        <dbReference type="Google" id="ProtNLM"/>
    </source>
</evidence>
<reference evidence="2 3" key="1">
    <citation type="submission" date="2014-03" db="EMBL/GenBank/DDBJ databases">
        <title>Genome sequence of Sphingobium yanoikuyae B1.</title>
        <authorList>
            <person name="Gan H.M."/>
            <person name="Gan H.Y."/>
            <person name="Savka M.A."/>
        </authorList>
    </citation>
    <scope>NUCLEOTIDE SEQUENCE [LARGE SCALE GENOMIC DNA]</scope>
    <source>
        <strain evidence="2 3">B1</strain>
    </source>
</reference>
<organism evidence="2 3">
    <name type="scientific">Sphingobium yanoikuyae</name>
    <name type="common">Sphingomonas yanoikuyae</name>
    <dbReference type="NCBI Taxonomy" id="13690"/>
    <lineage>
        <taxon>Bacteria</taxon>
        <taxon>Pseudomonadati</taxon>
        <taxon>Pseudomonadota</taxon>
        <taxon>Alphaproteobacteria</taxon>
        <taxon>Sphingomonadales</taxon>
        <taxon>Sphingomonadaceae</taxon>
        <taxon>Sphingobium</taxon>
    </lineage>
</organism>
<evidence type="ECO:0000256" key="1">
    <source>
        <dbReference type="SAM" id="SignalP"/>
    </source>
</evidence>